<evidence type="ECO:0000313" key="3">
    <source>
        <dbReference type="Proteomes" id="UP000235116"/>
    </source>
</evidence>
<feature type="region of interest" description="Disordered" evidence="1">
    <location>
        <begin position="77"/>
        <end position="97"/>
    </location>
</feature>
<evidence type="ECO:0000313" key="2">
    <source>
        <dbReference type="EMBL" id="AUM13023.1"/>
    </source>
</evidence>
<name>A0A2K9LL88_9GAMM</name>
<dbReference type="InterPro" id="IPR009813">
    <property type="entry name" value="Uncharacterised_YebG"/>
</dbReference>
<reference evidence="3" key="1">
    <citation type="submission" date="2017-08" db="EMBL/GenBank/DDBJ databases">
        <title>Direct submision.</title>
        <authorList>
            <person name="Kim S.-J."/>
            <person name="Rhee S.-K."/>
        </authorList>
    </citation>
    <scope>NUCLEOTIDE SEQUENCE [LARGE SCALE GENOMIC DNA]</scope>
    <source>
        <strain evidence="3">GI5</strain>
    </source>
</reference>
<evidence type="ECO:0008006" key="4">
    <source>
        <dbReference type="Google" id="ProtNLM"/>
    </source>
</evidence>
<proteinExistence type="predicted"/>
<dbReference type="Pfam" id="PF07130">
    <property type="entry name" value="YebG"/>
    <property type="match status" value="1"/>
</dbReference>
<dbReference type="KEGG" id="kak:Kalk_11575"/>
<dbReference type="Proteomes" id="UP000235116">
    <property type="component" value="Chromosome"/>
</dbReference>
<dbReference type="Gene3D" id="1.10.10.710">
    <property type="entry name" value="PSPTO_1197 like"/>
    <property type="match status" value="1"/>
</dbReference>
<dbReference type="EMBL" id="CP022684">
    <property type="protein sequence ID" value="AUM13023.1"/>
    <property type="molecule type" value="Genomic_DNA"/>
</dbReference>
<protein>
    <recommendedName>
        <fullName evidence="4">YebG family protein</fullName>
    </recommendedName>
</protein>
<evidence type="ECO:0000256" key="1">
    <source>
        <dbReference type="SAM" id="MobiDB-lite"/>
    </source>
</evidence>
<dbReference type="OrthoDB" id="6415307at2"/>
<dbReference type="RefSeq" id="WP_101894402.1">
    <property type="nucleotide sequence ID" value="NZ_CP022684.1"/>
</dbReference>
<keyword evidence="3" id="KW-1185">Reference proteome</keyword>
<dbReference type="AlphaFoldDB" id="A0A2K9LL88"/>
<sequence length="97" mass="10549">MAVVAMWKCDRDGSMFDDKKDADAHDKMLELAEGFAALLARHSDSINEQEAEQLGLLLSKHKDQIIAACKGKPEVLSHIGTDQPQETSNITPLAATS</sequence>
<accession>A0A2K9LL88</accession>
<organism evidence="2 3">
    <name type="scientific">Ketobacter alkanivorans</name>
    <dbReference type="NCBI Taxonomy" id="1917421"/>
    <lineage>
        <taxon>Bacteria</taxon>
        <taxon>Pseudomonadati</taxon>
        <taxon>Pseudomonadota</taxon>
        <taxon>Gammaproteobacteria</taxon>
        <taxon>Pseudomonadales</taxon>
        <taxon>Ketobacteraceae</taxon>
        <taxon>Ketobacter</taxon>
    </lineage>
</organism>
<dbReference type="InterPro" id="IPR038627">
    <property type="entry name" value="YebG-like_sf"/>
</dbReference>
<gene>
    <name evidence="2" type="ORF">Kalk_11575</name>
</gene>
<feature type="compositionally biased region" description="Polar residues" evidence="1">
    <location>
        <begin position="80"/>
        <end position="97"/>
    </location>
</feature>